<reference evidence="2" key="1">
    <citation type="journal article" date="2019" name="Int. J. Syst. Evol. Microbiol.">
        <title>The Global Catalogue of Microorganisms (GCM) 10K type strain sequencing project: providing services to taxonomists for standard genome sequencing and annotation.</title>
        <authorList>
            <consortium name="The Broad Institute Genomics Platform"/>
            <consortium name="The Broad Institute Genome Sequencing Center for Infectious Disease"/>
            <person name="Wu L."/>
            <person name="Ma J."/>
        </authorList>
    </citation>
    <scope>NUCLEOTIDE SEQUENCE [LARGE SCALE GENOMIC DNA]</scope>
    <source>
        <strain evidence="2">KCTC 13193</strain>
    </source>
</reference>
<comment type="caution">
    <text evidence="1">The sequence shown here is derived from an EMBL/GenBank/DDBJ whole genome shotgun (WGS) entry which is preliminary data.</text>
</comment>
<organism evidence="1 2">
    <name type="scientific">Virgibacillus sediminis</name>
    <dbReference type="NCBI Taxonomy" id="202260"/>
    <lineage>
        <taxon>Bacteria</taxon>
        <taxon>Bacillati</taxon>
        <taxon>Bacillota</taxon>
        <taxon>Bacilli</taxon>
        <taxon>Bacillales</taxon>
        <taxon>Bacillaceae</taxon>
        <taxon>Virgibacillus</taxon>
    </lineage>
</organism>
<dbReference type="RefSeq" id="WP_390305603.1">
    <property type="nucleotide sequence ID" value="NZ_JBHRRZ010000015.1"/>
</dbReference>
<gene>
    <name evidence="1" type="ORF">ACFODW_09240</name>
</gene>
<proteinExistence type="predicted"/>
<dbReference type="Proteomes" id="UP001595387">
    <property type="component" value="Unassembled WGS sequence"/>
</dbReference>
<dbReference type="EMBL" id="JBHRRZ010000015">
    <property type="protein sequence ID" value="MFC2948522.1"/>
    <property type="molecule type" value="Genomic_DNA"/>
</dbReference>
<keyword evidence="2" id="KW-1185">Reference proteome</keyword>
<evidence type="ECO:0000313" key="1">
    <source>
        <dbReference type="EMBL" id="MFC2948522.1"/>
    </source>
</evidence>
<sequence length="186" mass="20056">MATEINLPTKATQDDTNTKVTDIQGDTGRIEADTQEIQNRAARIETDTQDIQTKAGNIYSDTQYIRSQFPVQAGVDWSNKKPMLASSGNSSESWTTVVSATGSGYVLGIAQHVQAISDSTYGQFELIIDGYSVEGINYLSYAGDTDDGISGAGISTIFRFNSSFEIVHRGYLGGGTVRTVVSYVLD</sequence>
<name>A0ABV7A673_9BACI</name>
<protein>
    <submittedName>
        <fullName evidence="1">Uncharacterized protein</fullName>
    </submittedName>
</protein>
<evidence type="ECO:0000313" key="2">
    <source>
        <dbReference type="Proteomes" id="UP001595387"/>
    </source>
</evidence>
<accession>A0ABV7A673</accession>